<organism evidence="2 3">
    <name type="scientific">Streptomyces sulfonofaciens</name>
    <dbReference type="NCBI Taxonomy" id="68272"/>
    <lineage>
        <taxon>Bacteria</taxon>
        <taxon>Bacillati</taxon>
        <taxon>Actinomycetota</taxon>
        <taxon>Actinomycetes</taxon>
        <taxon>Kitasatosporales</taxon>
        <taxon>Streptomycetaceae</taxon>
        <taxon>Streptomyces</taxon>
    </lineage>
</organism>
<evidence type="ECO:0000313" key="3">
    <source>
        <dbReference type="Proteomes" id="UP000603708"/>
    </source>
</evidence>
<sequence>MPGRGCDRVPDRSAVAAGVPGQAGVPAPRTGRGVLPPRPVVPVRTARCHRAVRAVLFRSPSDRGGYGSPARGAGAGDALPAPPALRSRARPPPYWEKFTPCARATCPE</sequence>
<feature type="region of interest" description="Disordered" evidence="1">
    <location>
        <begin position="59"/>
        <end position="93"/>
    </location>
</feature>
<comment type="caution">
    <text evidence="2">The sequence shown here is derived from an EMBL/GenBank/DDBJ whole genome shotgun (WGS) entry which is preliminary data.</text>
</comment>
<proteinExistence type="predicted"/>
<evidence type="ECO:0000313" key="2">
    <source>
        <dbReference type="EMBL" id="GHH81053.1"/>
    </source>
</evidence>
<gene>
    <name evidence="2" type="ORF">GCM10018793_37670</name>
</gene>
<evidence type="ECO:0000256" key="1">
    <source>
        <dbReference type="SAM" id="MobiDB-lite"/>
    </source>
</evidence>
<name>A0A919GAJ9_9ACTN</name>
<reference evidence="2" key="2">
    <citation type="submission" date="2020-09" db="EMBL/GenBank/DDBJ databases">
        <authorList>
            <person name="Sun Q."/>
            <person name="Ohkuma M."/>
        </authorList>
    </citation>
    <scope>NUCLEOTIDE SEQUENCE</scope>
    <source>
        <strain evidence="2">JCM 5069</strain>
    </source>
</reference>
<dbReference type="Proteomes" id="UP000603708">
    <property type="component" value="Unassembled WGS sequence"/>
</dbReference>
<dbReference type="EMBL" id="BNCD01000010">
    <property type="protein sequence ID" value="GHH81053.1"/>
    <property type="molecule type" value="Genomic_DNA"/>
</dbReference>
<keyword evidence="3" id="KW-1185">Reference proteome</keyword>
<accession>A0A919GAJ9</accession>
<feature type="compositionally biased region" description="Low complexity" evidence="1">
    <location>
        <begin position="69"/>
        <end position="79"/>
    </location>
</feature>
<feature type="compositionally biased region" description="Low complexity" evidence="1">
    <location>
        <begin position="14"/>
        <end position="39"/>
    </location>
</feature>
<protein>
    <submittedName>
        <fullName evidence="2">Uncharacterized protein</fullName>
    </submittedName>
</protein>
<feature type="region of interest" description="Disordered" evidence="1">
    <location>
        <begin position="1"/>
        <end position="39"/>
    </location>
</feature>
<dbReference type="AlphaFoldDB" id="A0A919GAJ9"/>
<feature type="compositionally biased region" description="Basic and acidic residues" evidence="1">
    <location>
        <begin position="1"/>
        <end position="11"/>
    </location>
</feature>
<reference evidence="2" key="1">
    <citation type="journal article" date="2014" name="Int. J. Syst. Evol. Microbiol.">
        <title>Complete genome sequence of Corynebacterium casei LMG S-19264T (=DSM 44701T), isolated from a smear-ripened cheese.</title>
        <authorList>
            <consortium name="US DOE Joint Genome Institute (JGI-PGF)"/>
            <person name="Walter F."/>
            <person name="Albersmeier A."/>
            <person name="Kalinowski J."/>
            <person name="Ruckert C."/>
        </authorList>
    </citation>
    <scope>NUCLEOTIDE SEQUENCE</scope>
    <source>
        <strain evidence="2">JCM 5069</strain>
    </source>
</reference>